<dbReference type="GO" id="GO:0034220">
    <property type="term" value="P:monoatomic ion transmembrane transport"/>
    <property type="evidence" value="ECO:0007669"/>
    <property type="project" value="UniProtKB-KW"/>
</dbReference>
<reference evidence="5 6" key="1">
    <citation type="journal article" date="2023" name="G3 (Bethesda)">
        <title>A chromosome-length genome assembly and annotation of blackberry (Rubus argutus, cv. 'Hillquist').</title>
        <authorList>
            <person name="Bruna T."/>
            <person name="Aryal R."/>
            <person name="Dudchenko O."/>
            <person name="Sargent D.J."/>
            <person name="Mead D."/>
            <person name="Buti M."/>
            <person name="Cavallini A."/>
            <person name="Hytonen T."/>
            <person name="Andres J."/>
            <person name="Pham M."/>
            <person name="Weisz D."/>
            <person name="Mascagni F."/>
            <person name="Usai G."/>
            <person name="Natali L."/>
            <person name="Bassil N."/>
            <person name="Fernandez G.E."/>
            <person name="Lomsadze A."/>
            <person name="Armour M."/>
            <person name="Olukolu B."/>
            <person name="Poorten T."/>
            <person name="Britton C."/>
            <person name="Davik J."/>
            <person name="Ashrafi H."/>
            <person name="Aiden E.L."/>
            <person name="Borodovsky M."/>
            <person name="Worthington M."/>
        </authorList>
    </citation>
    <scope>NUCLEOTIDE SEQUENCE [LARGE SCALE GENOMIC DNA]</scope>
    <source>
        <strain evidence="5">PI 553951</strain>
    </source>
</reference>
<organism evidence="5 6">
    <name type="scientific">Rubus argutus</name>
    <name type="common">Southern blackberry</name>
    <dbReference type="NCBI Taxonomy" id="59490"/>
    <lineage>
        <taxon>Eukaryota</taxon>
        <taxon>Viridiplantae</taxon>
        <taxon>Streptophyta</taxon>
        <taxon>Embryophyta</taxon>
        <taxon>Tracheophyta</taxon>
        <taxon>Spermatophyta</taxon>
        <taxon>Magnoliopsida</taxon>
        <taxon>eudicotyledons</taxon>
        <taxon>Gunneridae</taxon>
        <taxon>Pentapetalae</taxon>
        <taxon>rosids</taxon>
        <taxon>fabids</taxon>
        <taxon>Rosales</taxon>
        <taxon>Rosaceae</taxon>
        <taxon>Rosoideae</taxon>
        <taxon>Rosoideae incertae sedis</taxon>
        <taxon>Rubus</taxon>
    </lineage>
</organism>
<comment type="caution">
    <text evidence="5">The sequence shown here is derived from an EMBL/GenBank/DDBJ whole genome shotgun (WGS) entry which is preliminary data.</text>
</comment>
<dbReference type="PROSITE" id="PS50042">
    <property type="entry name" value="CNMP_BINDING_3"/>
    <property type="match status" value="3"/>
</dbReference>
<evidence type="ECO:0000256" key="3">
    <source>
        <dbReference type="SAM" id="MobiDB-lite"/>
    </source>
</evidence>
<dbReference type="EMBL" id="JBEDUW010000007">
    <property type="protein sequence ID" value="KAK9911684.1"/>
    <property type="molecule type" value="Genomic_DNA"/>
</dbReference>
<name>A0AAW1VW37_RUBAR</name>
<dbReference type="InterPro" id="IPR014710">
    <property type="entry name" value="RmlC-like_jellyroll"/>
</dbReference>
<feature type="domain" description="Cyclic nucleotide-binding" evidence="4">
    <location>
        <begin position="220"/>
        <end position="295"/>
    </location>
</feature>
<dbReference type="PANTHER" id="PTHR45651:SF68">
    <property type="entry name" value="ION TRANSPORT DOMAIN-CONTAINING PROTEIN"/>
    <property type="match status" value="1"/>
</dbReference>
<evidence type="ECO:0000259" key="4">
    <source>
        <dbReference type="PROSITE" id="PS50042"/>
    </source>
</evidence>
<keyword evidence="6" id="KW-1185">Reference proteome</keyword>
<dbReference type="InterPro" id="IPR000595">
    <property type="entry name" value="cNMP-bd_dom"/>
</dbReference>
<evidence type="ECO:0000256" key="2">
    <source>
        <dbReference type="ARBA" id="ARBA00023303"/>
    </source>
</evidence>
<dbReference type="GO" id="GO:0016020">
    <property type="term" value="C:membrane"/>
    <property type="evidence" value="ECO:0007669"/>
    <property type="project" value="UniProtKB-SubCell"/>
</dbReference>
<proteinExistence type="predicted"/>
<sequence>MENNFSVGQHGPPFQPYPQQTESARACGDVEALVLTASDIKDVSRKFRSGFLINEIAHPNRELLETDRVTMLKKVPLLGNMDKGALRAISEYFVPKKYAKDVIIIREKQPLEMMIFIVEGLVLIEMSDCSRTLKRSAGEVYGEKLLTWPAWTSFPSVLPLATESVRADGDVEALVLMASDIQDVVLKHKLHFFSEITCLTDDDWGLLETDGVNNLRKVPKLETMDTRVLKAISKNLKPMSYEKKWYSLGSTNLIPEGKPLRMMIFVTGGSLDLEKDGNWTNEMLNEGEFYGEELLDWVLDKSFPAIVPISTHGVWVKSNADVLVLTIKDLRGVVSNFKSHFSKEITIPTDSSLDLCAIVGLTWLKKGPSLFRNMDEEVLKVISTHLNLMSYSVDTYIVQENNPLEYMFIFVEGSRMLIESTLRPFKKGSHGIGHFYGDELVHWLTNWASHATFPDKLPLSTSSVKVDINESDTGNAGVLVLRADDLKSIVTRFRSQFIKQTTLPVDSEWKLSIFDPLAVLRKVPKLAEMGEKMLEEIRHCLVPVKYNDMSPYIIEGEFDKMFLIESGVVSRTGMFCHEFASEKFIEVNLREKVYCYSGNYCGHELVEWALQYVSGASDVSVPKSNLKVEAVGEVEVLVLKAEDLIRLVSEFKLQKETADYEHPSVSEVKLQKKTADDERPSVSKIEFEEESDFFEDFFFKMKNSVELSCFSKIVQWLTT</sequence>
<evidence type="ECO:0000313" key="6">
    <source>
        <dbReference type="Proteomes" id="UP001457282"/>
    </source>
</evidence>
<gene>
    <name evidence="5" type="ORF">M0R45_035579</name>
</gene>
<dbReference type="SUPFAM" id="SSF51206">
    <property type="entry name" value="cAMP-binding domain-like"/>
    <property type="match status" value="4"/>
</dbReference>
<keyword evidence="1" id="KW-0406">Ion transport</keyword>
<keyword evidence="1" id="KW-0813">Transport</keyword>
<dbReference type="PANTHER" id="PTHR45651">
    <property type="entry name" value="CYCLIC NUCLEOTIDE-GATED ION CHANNEL 15-RELATED-RELATED"/>
    <property type="match status" value="1"/>
</dbReference>
<dbReference type="Gene3D" id="2.60.120.10">
    <property type="entry name" value="Jelly Rolls"/>
    <property type="match status" value="4"/>
</dbReference>
<keyword evidence="2" id="KW-0407">Ion channel</keyword>
<evidence type="ECO:0000313" key="5">
    <source>
        <dbReference type="EMBL" id="KAK9911684.1"/>
    </source>
</evidence>
<keyword evidence="1" id="KW-1071">Ligand-gated ion channel</keyword>
<dbReference type="Proteomes" id="UP001457282">
    <property type="component" value="Unassembled WGS sequence"/>
</dbReference>
<accession>A0AAW1VW37</accession>
<dbReference type="AlphaFoldDB" id="A0AAW1VW37"/>
<dbReference type="InterPro" id="IPR018490">
    <property type="entry name" value="cNMP-bd_dom_sf"/>
</dbReference>
<feature type="domain" description="Cyclic nucleotide-binding" evidence="4">
    <location>
        <begin position="370"/>
        <end position="438"/>
    </location>
</feature>
<feature type="region of interest" description="Disordered" evidence="3">
    <location>
        <begin position="1"/>
        <end position="21"/>
    </location>
</feature>
<protein>
    <recommendedName>
        <fullName evidence="4">Cyclic nucleotide-binding domain-containing protein</fullName>
    </recommendedName>
</protein>
<dbReference type="CDD" id="cd00038">
    <property type="entry name" value="CAP_ED"/>
    <property type="match status" value="1"/>
</dbReference>
<evidence type="ECO:0000256" key="1">
    <source>
        <dbReference type="ARBA" id="ARBA00023286"/>
    </source>
</evidence>
<feature type="domain" description="Cyclic nucleotide-binding" evidence="4">
    <location>
        <begin position="77"/>
        <end position="146"/>
    </location>
</feature>